<protein>
    <recommendedName>
        <fullName evidence="3">GNAT family N-acetyltransferase</fullName>
    </recommendedName>
</protein>
<keyword evidence="2" id="KW-1185">Reference proteome</keyword>
<gene>
    <name evidence="1" type="ORF">BKK80_11995</name>
</gene>
<reference evidence="1 2" key="1">
    <citation type="submission" date="2016-10" db="EMBL/GenBank/DDBJ databases">
        <title>Complete genome sequences of three Cupriavidus strains isolated from various Malaysian environments.</title>
        <authorList>
            <person name="Abdullah A.A.-A."/>
            <person name="Shafie N.A.H."/>
            <person name="Lau N.S."/>
        </authorList>
    </citation>
    <scope>NUCLEOTIDE SEQUENCE [LARGE SCALE GENOMIC DNA]</scope>
    <source>
        <strain evidence="1 2">USMAA1020</strain>
    </source>
</reference>
<dbReference type="EMBL" id="CP017754">
    <property type="protein sequence ID" value="AOZ06460.1"/>
    <property type="molecule type" value="Genomic_DNA"/>
</dbReference>
<dbReference type="RefSeq" id="WP_071069549.1">
    <property type="nucleotide sequence ID" value="NZ_CP017754.1"/>
</dbReference>
<sequence>MLTQDTALQIAYAERPDMLLRLAEFVVSYALHDRPTLIAQASTDSRGLEVDLADEARQAALRTGSGRQVAWWDAFHAAGGLHPVFRGLACLDSRDEPQWAFEMHRDGSLIAGVWAFPECGHGSSKQQLTDFYAGFFEDFAEKALRLTADLPKPYRFTATLLRASSLQFAAAGYSGWFHAPPSPRLETLQWPLRLTSTPDTWQIAAARMNTELFGAYGHTFRVSSP</sequence>
<dbReference type="Proteomes" id="UP000177515">
    <property type="component" value="Chromosome 1"/>
</dbReference>
<evidence type="ECO:0000313" key="2">
    <source>
        <dbReference type="Proteomes" id="UP000177515"/>
    </source>
</evidence>
<evidence type="ECO:0008006" key="3">
    <source>
        <dbReference type="Google" id="ProtNLM"/>
    </source>
</evidence>
<name>A0A1D9I301_9BURK</name>
<organism evidence="1 2">
    <name type="scientific">Cupriavidus malaysiensis</name>
    <dbReference type="NCBI Taxonomy" id="367825"/>
    <lineage>
        <taxon>Bacteria</taxon>
        <taxon>Pseudomonadati</taxon>
        <taxon>Pseudomonadota</taxon>
        <taxon>Betaproteobacteria</taxon>
        <taxon>Burkholderiales</taxon>
        <taxon>Burkholderiaceae</taxon>
        <taxon>Cupriavidus</taxon>
    </lineage>
</organism>
<accession>A0A1D9I301</accession>
<proteinExistence type="predicted"/>
<evidence type="ECO:0000313" key="1">
    <source>
        <dbReference type="EMBL" id="AOZ06460.1"/>
    </source>
</evidence>